<feature type="transmembrane region" description="Helical" evidence="9">
    <location>
        <begin position="38"/>
        <end position="56"/>
    </location>
</feature>
<dbReference type="InterPro" id="IPR050482">
    <property type="entry name" value="Sensor_HK_TwoCompSys"/>
</dbReference>
<keyword evidence="8" id="KW-0902">Two-component regulatory system</keyword>
<name>A0A0A6UHL1_ACTUT</name>
<dbReference type="GO" id="GO:0000155">
    <property type="term" value="F:phosphorelay sensor kinase activity"/>
    <property type="evidence" value="ECO:0007669"/>
    <property type="project" value="InterPro"/>
</dbReference>
<gene>
    <name evidence="12" type="ORF">MB27_27695</name>
</gene>
<evidence type="ECO:0000256" key="9">
    <source>
        <dbReference type="SAM" id="Phobius"/>
    </source>
</evidence>
<dbReference type="STRING" id="1869.MB27_27695"/>
<dbReference type="PANTHER" id="PTHR24421:SF10">
    <property type="entry name" value="NITRATE_NITRITE SENSOR PROTEIN NARQ"/>
    <property type="match status" value="1"/>
</dbReference>
<keyword evidence="7" id="KW-0067">ATP-binding</keyword>
<evidence type="ECO:0000256" key="2">
    <source>
        <dbReference type="ARBA" id="ARBA00012438"/>
    </source>
</evidence>
<keyword evidence="4" id="KW-0808">Transferase</keyword>
<evidence type="ECO:0000259" key="11">
    <source>
        <dbReference type="Pfam" id="PF07730"/>
    </source>
</evidence>
<evidence type="ECO:0000256" key="8">
    <source>
        <dbReference type="ARBA" id="ARBA00023012"/>
    </source>
</evidence>
<keyword evidence="6" id="KW-0418">Kinase</keyword>
<comment type="catalytic activity">
    <reaction evidence="1">
        <text>ATP + protein L-histidine = ADP + protein N-phospho-L-histidine.</text>
        <dbReference type="EC" id="2.7.13.3"/>
    </reaction>
</comment>
<evidence type="ECO:0000256" key="3">
    <source>
        <dbReference type="ARBA" id="ARBA00022553"/>
    </source>
</evidence>
<dbReference type="Pfam" id="PF07730">
    <property type="entry name" value="HisKA_3"/>
    <property type="match status" value="1"/>
</dbReference>
<dbReference type="AlphaFoldDB" id="A0A0A6UHL1"/>
<dbReference type="SUPFAM" id="SSF55874">
    <property type="entry name" value="ATPase domain of HSP90 chaperone/DNA topoisomerase II/histidine kinase"/>
    <property type="match status" value="1"/>
</dbReference>
<keyword evidence="5" id="KW-0547">Nucleotide-binding</keyword>
<dbReference type="Gene3D" id="3.30.565.10">
    <property type="entry name" value="Histidine kinase-like ATPase, C-terminal domain"/>
    <property type="match status" value="1"/>
</dbReference>
<evidence type="ECO:0000313" key="13">
    <source>
        <dbReference type="Proteomes" id="UP000054537"/>
    </source>
</evidence>
<dbReference type="EC" id="2.7.13.3" evidence="2"/>
<keyword evidence="9" id="KW-0472">Membrane</keyword>
<sequence length="374" mass="38958">MLRRTVFFLLGGVLALPYLVSAGLLAQLFVTDPGSRAGIAATAVVVAVIGVLPPFLSGTRELEIAAARALLGVDLPGSGRVELETRLRSALWFALHLVTGGLVGAVLLIALPVALLAITERLGLTSGAIGGVDLHPSWVWAPVGILVTVAVVAGLGRLAGTMAPVLLGPSVAERLAEVREAERRLAERNRLARELHDAVGHALTAMTLQAGGARAVFDADPGFARRALAAIEDTGRSAATELDTVLGILRDSPATRRPAPTLDDLDQLLTAGVRADVHPFDVPAAVSREAYRIVQESLTNAARHGCGEVTLHIRQEGDLMIEVTNRTAAPPARTGGGHGVEGMRERVRLLGGTLTAGPDGGRWRVAARLPVAAP</sequence>
<evidence type="ECO:0000313" key="12">
    <source>
        <dbReference type="EMBL" id="KHD74588.1"/>
    </source>
</evidence>
<dbReference type="eggNOG" id="COG4585">
    <property type="taxonomic scope" value="Bacteria"/>
</dbReference>
<dbReference type="Gene3D" id="1.20.5.1930">
    <property type="match status" value="1"/>
</dbReference>
<dbReference type="InterPro" id="IPR003594">
    <property type="entry name" value="HATPase_dom"/>
</dbReference>
<dbReference type="RefSeq" id="WP_043529128.1">
    <property type="nucleotide sequence ID" value="NZ_BAABKU010000037.1"/>
</dbReference>
<dbReference type="GO" id="GO:0046983">
    <property type="term" value="F:protein dimerization activity"/>
    <property type="evidence" value="ECO:0007669"/>
    <property type="project" value="InterPro"/>
</dbReference>
<dbReference type="PANTHER" id="PTHR24421">
    <property type="entry name" value="NITRATE/NITRITE SENSOR PROTEIN NARX-RELATED"/>
    <property type="match status" value="1"/>
</dbReference>
<dbReference type="OrthoDB" id="227596at2"/>
<keyword evidence="13" id="KW-1185">Reference proteome</keyword>
<evidence type="ECO:0000256" key="5">
    <source>
        <dbReference type="ARBA" id="ARBA00022741"/>
    </source>
</evidence>
<dbReference type="EMBL" id="JRTT01000040">
    <property type="protein sequence ID" value="KHD74588.1"/>
    <property type="molecule type" value="Genomic_DNA"/>
</dbReference>
<evidence type="ECO:0000256" key="6">
    <source>
        <dbReference type="ARBA" id="ARBA00022777"/>
    </source>
</evidence>
<dbReference type="CDD" id="cd16917">
    <property type="entry name" value="HATPase_UhpB-NarQ-NarX-like"/>
    <property type="match status" value="1"/>
</dbReference>
<feature type="domain" description="Histidine kinase/HSP90-like ATPase" evidence="10">
    <location>
        <begin position="287"/>
        <end position="371"/>
    </location>
</feature>
<dbReference type="Pfam" id="PF02518">
    <property type="entry name" value="HATPase_c"/>
    <property type="match status" value="1"/>
</dbReference>
<feature type="domain" description="Signal transduction histidine kinase subgroup 3 dimerisation and phosphoacceptor" evidence="11">
    <location>
        <begin position="187"/>
        <end position="251"/>
    </location>
</feature>
<keyword evidence="9" id="KW-0812">Transmembrane</keyword>
<feature type="transmembrane region" description="Helical" evidence="9">
    <location>
        <begin position="138"/>
        <end position="159"/>
    </location>
</feature>
<protein>
    <recommendedName>
        <fullName evidence="2">histidine kinase</fullName>
        <ecNumber evidence="2">2.7.13.3</ecNumber>
    </recommendedName>
</protein>
<reference evidence="12 13" key="1">
    <citation type="submission" date="2014-10" db="EMBL/GenBank/DDBJ databases">
        <title>Draft genome sequence of Actinoplanes utahensis NRRL 12052.</title>
        <authorList>
            <person name="Velasco-Bucheli B."/>
            <person name="del Cerro C."/>
            <person name="Hormigo D."/>
            <person name="Garcia J.L."/>
            <person name="Acebal C."/>
            <person name="Arroyo M."/>
            <person name="de la Mata I."/>
        </authorList>
    </citation>
    <scope>NUCLEOTIDE SEQUENCE [LARGE SCALE GENOMIC DNA]</scope>
    <source>
        <strain evidence="12 13">NRRL 12052</strain>
    </source>
</reference>
<evidence type="ECO:0000256" key="4">
    <source>
        <dbReference type="ARBA" id="ARBA00022679"/>
    </source>
</evidence>
<keyword evidence="3" id="KW-0597">Phosphoprotein</keyword>
<evidence type="ECO:0000256" key="1">
    <source>
        <dbReference type="ARBA" id="ARBA00000085"/>
    </source>
</evidence>
<dbReference type="Proteomes" id="UP000054537">
    <property type="component" value="Unassembled WGS sequence"/>
</dbReference>
<feature type="transmembrane region" description="Helical" evidence="9">
    <location>
        <begin position="90"/>
        <end position="118"/>
    </location>
</feature>
<dbReference type="GO" id="GO:0005524">
    <property type="term" value="F:ATP binding"/>
    <property type="evidence" value="ECO:0007669"/>
    <property type="project" value="UniProtKB-KW"/>
</dbReference>
<evidence type="ECO:0000259" key="10">
    <source>
        <dbReference type="Pfam" id="PF02518"/>
    </source>
</evidence>
<dbReference type="InterPro" id="IPR011712">
    <property type="entry name" value="Sig_transdc_His_kin_sub3_dim/P"/>
</dbReference>
<dbReference type="InterPro" id="IPR036890">
    <property type="entry name" value="HATPase_C_sf"/>
</dbReference>
<accession>A0A0A6UHL1</accession>
<keyword evidence="9" id="KW-1133">Transmembrane helix</keyword>
<evidence type="ECO:0000256" key="7">
    <source>
        <dbReference type="ARBA" id="ARBA00022840"/>
    </source>
</evidence>
<comment type="caution">
    <text evidence="12">The sequence shown here is derived from an EMBL/GenBank/DDBJ whole genome shotgun (WGS) entry which is preliminary data.</text>
</comment>
<proteinExistence type="predicted"/>
<organism evidence="12 13">
    <name type="scientific">Actinoplanes utahensis</name>
    <dbReference type="NCBI Taxonomy" id="1869"/>
    <lineage>
        <taxon>Bacteria</taxon>
        <taxon>Bacillati</taxon>
        <taxon>Actinomycetota</taxon>
        <taxon>Actinomycetes</taxon>
        <taxon>Micromonosporales</taxon>
        <taxon>Micromonosporaceae</taxon>
        <taxon>Actinoplanes</taxon>
    </lineage>
</organism>
<dbReference type="GO" id="GO:0016020">
    <property type="term" value="C:membrane"/>
    <property type="evidence" value="ECO:0007669"/>
    <property type="project" value="InterPro"/>
</dbReference>